<dbReference type="Proteomes" id="UP000824533">
    <property type="component" value="Linkage Group LG17"/>
</dbReference>
<proteinExistence type="predicted"/>
<evidence type="ECO:0000313" key="2">
    <source>
        <dbReference type="Proteomes" id="UP000824533"/>
    </source>
</evidence>
<accession>A0ACC1CSZ3</accession>
<gene>
    <name evidence="1" type="ORF">K1T71_009876</name>
</gene>
<comment type="caution">
    <text evidence="1">The sequence shown here is derived from an EMBL/GenBank/DDBJ whole genome shotgun (WGS) entry which is preliminary data.</text>
</comment>
<dbReference type="EMBL" id="CM034403">
    <property type="protein sequence ID" value="KAJ0174768.1"/>
    <property type="molecule type" value="Genomic_DNA"/>
</dbReference>
<reference evidence="1 2" key="1">
    <citation type="journal article" date="2021" name="Front. Genet.">
        <title>Chromosome-Level Genome Assembly Reveals Significant Gene Expansion in the Toll and IMD Signaling Pathways of Dendrolimus kikuchii.</title>
        <authorList>
            <person name="Zhou J."/>
            <person name="Wu P."/>
            <person name="Xiong Z."/>
            <person name="Liu N."/>
            <person name="Zhao N."/>
            <person name="Ji M."/>
            <person name="Qiu Y."/>
            <person name="Yang B."/>
        </authorList>
    </citation>
    <scope>NUCLEOTIDE SEQUENCE [LARGE SCALE GENOMIC DNA]</scope>
    <source>
        <strain evidence="1">Ann1</strain>
    </source>
</reference>
<keyword evidence="2" id="KW-1185">Reference proteome</keyword>
<name>A0ACC1CSZ3_9NEOP</name>
<organism evidence="1 2">
    <name type="scientific">Dendrolimus kikuchii</name>
    <dbReference type="NCBI Taxonomy" id="765133"/>
    <lineage>
        <taxon>Eukaryota</taxon>
        <taxon>Metazoa</taxon>
        <taxon>Ecdysozoa</taxon>
        <taxon>Arthropoda</taxon>
        <taxon>Hexapoda</taxon>
        <taxon>Insecta</taxon>
        <taxon>Pterygota</taxon>
        <taxon>Neoptera</taxon>
        <taxon>Endopterygota</taxon>
        <taxon>Lepidoptera</taxon>
        <taxon>Glossata</taxon>
        <taxon>Ditrysia</taxon>
        <taxon>Bombycoidea</taxon>
        <taxon>Lasiocampidae</taxon>
        <taxon>Dendrolimus</taxon>
    </lineage>
</organism>
<evidence type="ECO:0000313" key="1">
    <source>
        <dbReference type="EMBL" id="KAJ0174768.1"/>
    </source>
</evidence>
<sequence length="933" mass="106211">MDKNKLRTFSIASFNCRSIKRSVEQIRNLCSKYDIVALQETWLLPHDLDFVNEVSDDFGCYAKSSVDTSAGLFKGRPYGGLAILWRKALFTSVSVVECSNDRISAVHIKLDDRSVLLFSIYMPINSDENLTDFTDCLATIAAIIDEGDVDVSYILGDFNAHPKTVFGDELDFFCAEQSLICADQEILPSDTYTFLSESHGSRRWLDHCVVTRAAWDAIMSIRVDNNEVFWSDHFPLVIECDMQCIVPKTVCDNSLSNGVNEIKWGQRDFCQSERYRTHCIDSFSSLRQSSLGLSDCEKDKALIDNRYNCIIKILQKAAIKTCYTRHGAQKKFKPILGWNHHVKDSHQRARLHFNNWVMCGCPKSGDIYNQMVMSRKQFKSKLRWCQKNQENIKLNILALHQSNKDFIKFWNATKRLNYKTSKPVSIEGIGDPVSISEQFARHFSVIPLPLNPSMTALKNNINKLPSNNNSHKFSAEDVARAVREMKRGKSPGWDGLSIEHILHAGPDIYYILANLFSICHSTNHLPEALMKTVVVPVPKNKTGDLSSLKNYRPISLGTILGKILERLLHPDLNCSLEIDDAQFGFRPGLSTDSAIFSVKSTIRHYVDRKTSVYACFLDLSRAFDLVNYDLLWGKLARSNIPEKTVGLLRYWYENQTNHVRWGDTVSSDYKLKCGVRQGGLTSPDLFNLYINDLIVELRSTRIGCHVGGVCLNNISYADDMVLLSPSISALRKLLSICEGYAAKHGLKYNENKTQMMVFRAGKGPEITLPVLLSGIELKFVSQFKYLGHILAENLSDDLDIERERRALAVRCNMISRRFSRCNEQVKVTLFRAYCQSFYTCQLWVKCSKKALGTIRIQYNNAYRILMKLPRFCSASGMFAEQRIADFFAIRRARIAGLWARLRASGNGILRMFSDCLDNPILRSWQSVHRDMNA</sequence>
<protein>
    <submittedName>
        <fullName evidence="1">Uncharacterized protein</fullName>
    </submittedName>
</protein>